<name>A0AAW0CGW5_9AGAR</name>
<feature type="region of interest" description="Disordered" evidence="1">
    <location>
        <begin position="105"/>
        <end position="124"/>
    </location>
</feature>
<comment type="caution">
    <text evidence="2">The sequence shown here is derived from an EMBL/GenBank/DDBJ whole genome shotgun (WGS) entry which is preliminary data.</text>
</comment>
<proteinExistence type="predicted"/>
<dbReference type="EMBL" id="JAYKXP010000042">
    <property type="protein sequence ID" value="KAK7038808.1"/>
    <property type="molecule type" value="Genomic_DNA"/>
</dbReference>
<accession>A0AAW0CGW5</accession>
<keyword evidence="3" id="KW-1185">Reference proteome</keyword>
<reference evidence="2 3" key="1">
    <citation type="submission" date="2024-01" db="EMBL/GenBank/DDBJ databases">
        <title>A draft genome for a cacao thread blight-causing isolate of Paramarasmius palmivorus.</title>
        <authorList>
            <person name="Baruah I.K."/>
            <person name="Bukari Y."/>
            <person name="Amoako-Attah I."/>
            <person name="Meinhardt L.W."/>
            <person name="Bailey B.A."/>
            <person name="Cohen S.P."/>
        </authorList>
    </citation>
    <scope>NUCLEOTIDE SEQUENCE [LARGE SCALE GENOMIC DNA]</scope>
    <source>
        <strain evidence="2 3">GH-12</strain>
    </source>
</reference>
<gene>
    <name evidence="2" type="ORF">VNI00_010438</name>
</gene>
<sequence length="174" mass="18720">MGVQSKVCSSIFPGTRLILESSLSEDVKQPSGPFSLTITNLAHSQSKTPPQACLIPSLEVPAAEGIEQYSAGLMPDPAQILRQAARPIYRKPSLQEIIANPSRFHELKPPSTREQLAERATNESLSKKWATAKEKLEKACALLSLEGLSLEDEDAEVSVVALEASSLKVPGGDE</sequence>
<evidence type="ECO:0000256" key="1">
    <source>
        <dbReference type="SAM" id="MobiDB-lite"/>
    </source>
</evidence>
<evidence type="ECO:0000313" key="2">
    <source>
        <dbReference type="EMBL" id="KAK7038808.1"/>
    </source>
</evidence>
<organism evidence="2 3">
    <name type="scientific">Paramarasmius palmivorus</name>
    <dbReference type="NCBI Taxonomy" id="297713"/>
    <lineage>
        <taxon>Eukaryota</taxon>
        <taxon>Fungi</taxon>
        <taxon>Dikarya</taxon>
        <taxon>Basidiomycota</taxon>
        <taxon>Agaricomycotina</taxon>
        <taxon>Agaricomycetes</taxon>
        <taxon>Agaricomycetidae</taxon>
        <taxon>Agaricales</taxon>
        <taxon>Marasmiineae</taxon>
        <taxon>Marasmiaceae</taxon>
        <taxon>Paramarasmius</taxon>
    </lineage>
</organism>
<dbReference type="Proteomes" id="UP001383192">
    <property type="component" value="Unassembled WGS sequence"/>
</dbReference>
<evidence type="ECO:0000313" key="3">
    <source>
        <dbReference type="Proteomes" id="UP001383192"/>
    </source>
</evidence>
<dbReference type="AlphaFoldDB" id="A0AAW0CGW5"/>
<protein>
    <submittedName>
        <fullName evidence="2">Uncharacterized protein</fullName>
    </submittedName>
</protein>